<dbReference type="Proteomes" id="UP000466523">
    <property type="component" value="Unassembled WGS sequence"/>
</dbReference>
<feature type="compositionally biased region" description="Acidic residues" evidence="1">
    <location>
        <begin position="17"/>
        <end position="26"/>
    </location>
</feature>
<dbReference type="AlphaFoldDB" id="A0A7K3LBR6"/>
<name>A0A7K3LBR6_9MYCO</name>
<sequence length="47" mass="5055">MRLPVERVAAGIVSGPDEPDGFDDSEDVGRDDSATLDTSHRVRHGGY</sequence>
<evidence type="ECO:0000313" key="2">
    <source>
        <dbReference type="EMBL" id="NDJ89808.1"/>
    </source>
</evidence>
<protein>
    <submittedName>
        <fullName evidence="2">Uncharacterized protein</fullName>
    </submittedName>
</protein>
<gene>
    <name evidence="2" type="ORF">GWR20_11685</name>
</gene>
<evidence type="ECO:0000313" key="3">
    <source>
        <dbReference type="Proteomes" id="UP000466523"/>
    </source>
</evidence>
<comment type="caution">
    <text evidence="2">The sequence shown here is derived from an EMBL/GenBank/DDBJ whole genome shotgun (WGS) entry which is preliminary data.</text>
</comment>
<reference evidence="2 3" key="1">
    <citation type="submission" date="2020-01" db="EMBL/GenBank/DDBJ databases">
        <authorList>
            <person name="Sanchez-Estrada R."/>
            <person name="Gonzalez-Y-Merchand J.A."/>
            <person name="Rivera-Gutierrez S."/>
        </authorList>
    </citation>
    <scope>NUCLEOTIDE SEQUENCE [LARGE SCALE GENOMIC DNA]</scope>
    <source>
        <strain evidence="2 3">CST 7247</strain>
    </source>
</reference>
<evidence type="ECO:0000256" key="1">
    <source>
        <dbReference type="SAM" id="MobiDB-lite"/>
    </source>
</evidence>
<organism evidence="2 3">
    <name type="scientific">Mycolicibacter kumamotonensis</name>
    <dbReference type="NCBI Taxonomy" id="354243"/>
    <lineage>
        <taxon>Bacteria</taxon>
        <taxon>Bacillati</taxon>
        <taxon>Actinomycetota</taxon>
        <taxon>Actinomycetes</taxon>
        <taxon>Mycobacteriales</taxon>
        <taxon>Mycobacteriaceae</taxon>
        <taxon>Mycolicibacter</taxon>
    </lineage>
</organism>
<feature type="region of interest" description="Disordered" evidence="1">
    <location>
        <begin position="1"/>
        <end position="47"/>
    </location>
</feature>
<dbReference type="RefSeq" id="WP_019736533.1">
    <property type="nucleotide sequence ID" value="NZ_JAACYR010000034.1"/>
</dbReference>
<dbReference type="EMBL" id="JAACYR010000034">
    <property type="protein sequence ID" value="NDJ89808.1"/>
    <property type="molecule type" value="Genomic_DNA"/>
</dbReference>
<proteinExistence type="predicted"/>
<accession>A0A7K3LBR6</accession>